<dbReference type="Pfam" id="PF10442">
    <property type="entry name" value="FIST_C"/>
    <property type="match status" value="1"/>
</dbReference>
<dbReference type="AlphaFoldDB" id="A0A1G2G4L4"/>
<comment type="caution">
    <text evidence="3">The sequence shown here is derived from an EMBL/GenBank/DDBJ whole genome shotgun (WGS) entry which is preliminary data.</text>
</comment>
<gene>
    <name evidence="3" type="ORF">A2756_01035</name>
</gene>
<evidence type="ECO:0000313" key="4">
    <source>
        <dbReference type="Proteomes" id="UP000177785"/>
    </source>
</evidence>
<dbReference type="SMART" id="SM01204">
    <property type="entry name" value="FIST_C"/>
    <property type="match status" value="1"/>
</dbReference>
<dbReference type="PANTHER" id="PTHR40252">
    <property type="entry name" value="BLR0328 PROTEIN"/>
    <property type="match status" value="1"/>
</dbReference>
<evidence type="ECO:0008006" key="5">
    <source>
        <dbReference type="Google" id="ProtNLM"/>
    </source>
</evidence>
<protein>
    <recommendedName>
        <fullName evidence="5">FIST C-domain domain-containing protein</fullName>
    </recommendedName>
</protein>
<dbReference type="STRING" id="1802115.A2756_01035"/>
<organism evidence="3 4">
    <name type="scientific">Candidatus Ryanbacteria bacterium RIFCSPHIGHO2_01_FULL_48_27</name>
    <dbReference type="NCBI Taxonomy" id="1802115"/>
    <lineage>
        <taxon>Bacteria</taxon>
        <taxon>Candidatus Ryaniibacteriota</taxon>
    </lineage>
</organism>
<dbReference type="PANTHER" id="PTHR40252:SF2">
    <property type="entry name" value="BLR0328 PROTEIN"/>
    <property type="match status" value="1"/>
</dbReference>
<dbReference type="SMART" id="SM00897">
    <property type="entry name" value="FIST"/>
    <property type="match status" value="1"/>
</dbReference>
<dbReference type="EMBL" id="MHNL01000007">
    <property type="protein sequence ID" value="OGZ45196.1"/>
    <property type="molecule type" value="Genomic_DNA"/>
</dbReference>
<accession>A0A1G2G4L4</accession>
<dbReference type="InterPro" id="IPR013702">
    <property type="entry name" value="FIST_domain_N"/>
</dbReference>
<evidence type="ECO:0000313" key="3">
    <source>
        <dbReference type="EMBL" id="OGZ45196.1"/>
    </source>
</evidence>
<dbReference type="Pfam" id="PF08495">
    <property type="entry name" value="FIST"/>
    <property type="match status" value="1"/>
</dbReference>
<evidence type="ECO:0000259" key="2">
    <source>
        <dbReference type="SMART" id="SM01204"/>
    </source>
</evidence>
<feature type="domain" description="FIST" evidence="1">
    <location>
        <begin position="34"/>
        <end position="228"/>
    </location>
</feature>
<dbReference type="InterPro" id="IPR019494">
    <property type="entry name" value="FIST_C"/>
</dbReference>
<reference evidence="3 4" key="1">
    <citation type="journal article" date="2016" name="Nat. Commun.">
        <title>Thousands of microbial genomes shed light on interconnected biogeochemical processes in an aquifer system.</title>
        <authorList>
            <person name="Anantharaman K."/>
            <person name="Brown C.T."/>
            <person name="Hug L.A."/>
            <person name="Sharon I."/>
            <person name="Castelle C.J."/>
            <person name="Probst A.J."/>
            <person name="Thomas B.C."/>
            <person name="Singh A."/>
            <person name="Wilkins M.J."/>
            <person name="Karaoz U."/>
            <person name="Brodie E.L."/>
            <person name="Williams K.H."/>
            <person name="Hubbard S.S."/>
            <person name="Banfield J.F."/>
        </authorList>
    </citation>
    <scope>NUCLEOTIDE SEQUENCE [LARGE SCALE GENOMIC DNA]</scope>
</reference>
<evidence type="ECO:0000259" key="1">
    <source>
        <dbReference type="SMART" id="SM00897"/>
    </source>
</evidence>
<name>A0A1G2G4L4_9BACT</name>
<dbReference type="Proteomes" id="UP000177785">
    <property type="component" value="Unassembled WGS sequence"/>
</dbReference>
<sequence length="394" mass="42105">MIHAGVGLGKNLTNHRLAAEDAVREALESIPAVKPNIAFVCSSIVYNQQDVLAGVANMLPVGTLVIGGSSAGEITSLATVFDAVVVLVITSDSVQFTLACSKGVAKDSFGAGAALAESIKKKSASDPKLLISIPDGITGDGSAIIAGFQSVLGANFPIIGGSSGDDYQFKKTFEYFNGKVLTDSIVGVGISGKFSYGFGIRHGWEPVGLPMRVTRAAGTLLQEVDHRPALEIYQKYFGREAMELIREPLARMTYTYPLGLAVEGSDELLIRDPLFANQKGEIIMAATIPEGATIRLMVGDRERALEATKIAAHTALEALEGATPRLIFVFNCMARNKLLGIRCNEENQIVQNVIGRDVPMFGFYTYGEQGPLLGKKNTPAYFHNETMTLLVIGD</sequence>
<proteinExistence type="predicted"/>
<feature type="domain" description="FIST C-domain" evidence="2">
    <location>
        <begin position="229"/>
        <end position="372"/>
    </location>
</feature>